<dbReference type="Proteomes" id="UP000559256">
    <property type="component" value="Unassembled WGS sequence"/>
</dbReference>
<dbReference type="InterPro" id="IPR052030">
    <property type="entry name" value="Peptidase_M20/M20A_hydrolases"/>
</dbReference>
<evidence type="ECO:0000256" key="3">
    <source>
        <dbReference type="SAM" id="MobiDB-lite"/>
    </source>
</evidence>
<dbReference type="GO" id="GO:0016805">
    <property type="term" value="F:dipeptidase activity"/>
    <property type="evidence" value="ECO:0007669"/>
    <property type="project" value="InterPro"/>
</dbReference>
<evidence type="ECO:0000313" key="5">
    <source>
        <dbReference type="EMBL" id="KAF5352090.1"/>
    </source>
</evidence>
<dbReference type="PIRSF" id="PIRSF037226">
    <property type="entry name" value="Amidohydrolase_ACY1L2_prd"/>
    <property type="match status" value="1"/>
</dbReference>
<dbReference type="FunFam" id="3.30.70.360:FF:000004">
    <property type="entry name" value="Peptidase M20 domain-containing protein 2"/>
    <property type="match status" value="1"/>
</dbReference>
<comment type="similarity">
    <text evidence="1 2">Belongs to the peptidase M20A family.</text>
</comment>
<dbReference type="AlphaFoldDB" id="A0A8H5FW96"/>
<organism evidence="5 6">
    <name type="scientific">Tetrapyrgos nigripes</name>
    <dbReference type="NCBI Taxonomy" id="182062"/>
    <lineage>
        <taxon>Eukaryota</taxon>
        <taxon>Fungi</taxon>
        <taxon>Dikarya</taxon>
        <taxon>Basidiomycota</taxon>
        <taxon>Agaricomycotina</taxon>
        <taxon>Agaricomycetes</taxon>
        <taxon>Agaricomycetidae</taxon>
        <taxon>Agaricales</taxon>
        <taxon>Marasmiineae</taxon>
        <taxon>Marasmiaceae</taxon>
        <taxon>Tetrapyrgos</taxon>
    </lineage>
</organism>
<dbReference type="Pfam" id="PF01546">
    <property type="entry name" value="Peptidase_M20"/>
    <property type="match status" value="1"/>
</dbReference>
<dbReference type="PANTHER" id="PTHR30575:SF0">
    <property type="entry name" value="XAA-ARG DIPEPTIDASE"/>
    <property type="match status" value="1"/>
</dbReference>
<protein>
    <recommendedName>
        <fullName evidence="2">Peptidase M20 domain-containing protein 2</fullName>
    </recommendedName>
</protein>
<dbReference type="InterPro" id="IPR017439">
    <property type="entry name" value="Amidohydrolase"/>
</dbReference>
<evidence type="ECO:0000313" key="6">
    <source>
        <dbReference type="Proteomes" id="UP000559256"/>
    </source>
</evidence>
<dbReference type="Gene3D" id="3.30.70.360">
    <property type="match status" value="1"/>
</dbReference>
<dbReference type="InterPro" id="IPR017144">
    <property type="entry name" value="Xaa-Arg_dipeptidase"/>
</dbReference>
<dbReference type="InterPro" id="IPR036264">
    <property type="entry name" value="Bact_exopeptidase_dim_dom"/>
</dbReference>
<dbReference type="OrthoDB" id="6119954at2759"/>
<dbReference type="InterPro" id="IPR011650">
    <property type="entry name" value="Peptidase_M20_dimer"/>
</dbReference>
<comment type="caution">
    <text evidence="5">The sequence shown here is derived from an EMBL/GenBank/DDBJ whole genome shotgun (WGS) entry which is preliminary data.</text>
</comment>
<proteinExistence type="inferred from homology"/>
<sequence length="447" mass="48826">MNSTQTQVWRPEDDTRPTAECPEGLPIFRPDILDFIEQKTQGLSGELRKLSMDLHSNPELAFEEKHAHDVLTEFMSTQGFQVESHYLLPTAWLATFRHGERGRTVGINSEMDALPGVGHACGHNLIAIAGVAVACAMKAALERFDISGTVKLLGTPAEEAAVGKIILLQKGAYDNMDICLMCHPAPGPKGSVSLSSSLAIKGFEAEYFGHTAHAALSPWEGVNALDAAVLAYNNVNALRQHLKPDIRVHGIFKGKDWVTNIIPDYAMYHVAVRAPTLARQEAAAERSVFRSGALATGCTSKITSTVHMYDLRQNKVLGEEVANIVRSRYGTVDYEWGIASASTDFGNVSYEIPSLHPGFGGRTFFSFFVMGAHSRCFHLSAIPTIIGGGNHTREFATAAATMAAHEACLDVSKALAVTGVRYLIDVDFHDRVQREFERDKVAREMIN</sequence>
<feature type="domain" description="Peptidase M20 dimerisation" evidence="4">
    <location>
        <begin position="200"/>
        <end position="281"/>
    </location>
</feature>
<name>A0A8H5FW96_9AGAR</name>
<dbReference type="SUPFAM" id="SSF53187">
    <property type="entry name" value="Zn-dependent exopeptidases"/>
    <property type="match status" value="1"/>
</dbReference>
<dbReference type="Gene3D" id="3.40.630.10">
    <property type="entry name" value="Zn peptidases"/>
    <property type="match status" value="1"/>
</dbReference>
<dbReference type="NCBIfam" id="TIGR01891">
    <property type="entry name" value="amidohydrolases"/>
    <property type="match status" value="1"/>
</dbReference>
<feature type="region of interest" description="Disordered" evidence="3">
    <location>
        <begin position="1"/>
        <end position="22"/>
    </location>
</feature>
<dbReference type="EMBL" id="JAACJM010000068">
    <property type="protein sequence ID" value="KAF5352090.1"/>
    <property type="molecule type" value="Genomic_DNA"/>
</dbReference>
<dbReference type="SUPFAM" id="SSF55031">
    <property type="entry name" value="Bacterial exopeptidase dimerisation domain"/>
    <property type="match status" value="1"/>
</dbReference>
<keyword evidence="6" id="KW-1185">Reference proteome</keyword>
<evidence type="ECO:0000256" key="2">
    <source>
        <dbReference type="PIRNR" id="PIRNR037226"/>
    </source>
</evidence>
<reference evidence="5 6" key="1">
    <citation type="journal article" date="2020" name="ISME J.">
        <title>Uncovering the hidden diversity of litter-decomposition mechanisms in mushroom-forming fungi.</title>
        <authorList>
            <person name="Floudas D."/>
            <person name="Bentzer J."/>
            <person name="Ahren D."/>
            <person name="Johansson T."/>
            <person name="Persson P."/>
            <person name="Tunlid A."/>
        </authorList>
    </citation>
    <scope>NUCLEOTIDE SEQUENCE [LARGE SCALE GENOMIC DNA]</scope>
    <source>
        <strain evidence="5 6">CBS 291.85</strain>
    </source>
</reference>
<accession>A0A8H5FW96</accession>
<dbReference type="CDD" id="cd03887">
    <property type="entry name" value="M20_Acy1L2"/>
    <property type="match status" value="1"/>
</dbReference>
<dbReference type="PANTHER" id="PTHR30575">
    <property type="entry name" value="PEPTIDASE M20"/>
    <property type="match status" value="1"/>
</dbReference>
<gene>
    <name evidence="5" type="ORF">D9758_009388</name>
</gene>
<evidence type="ECO:0000256" key="1">
    <source>
        <dbReference type="ARBA" id="ARBA00006247"/>
    </source>
</evidence>
<evidence type="ECO:0000259" key="4">
    <source>
        <dbReference type="Pfam" id="PF07687"/>
    </source>
</evidence>
<dbReference type="Pfam" id="PF07687">
    <property type="entry name" value="M20_dimer"/>
    <property type="match status" value="1"/>
</dbReference>
<dbReference type="InterPro" id="IPR002933">
    <property type="entry name" value="Peptidase_M20"/>
</dbReference>